<dbReference type="AlphaFoldDB" id="A0A7H2BGC9"/>
<evidence type="ECO:0008006" key="3">
    <source>
        <dbReference type="Google" id="ProtNLM"/>
    </source>
</evidence>
<dbReference type="InterPro" id="IPR018963">
    <property type="entry name" value="Mycophage_D29_Gp19"/>
</dbReference>
<dbReference type="KEGG" id="rter:IDM49_05650"/>
<evidence type="ECO:0000313" key="2">
    <source>
        <dbReference type="Proteomes" id="UP000516404"/>
    </source>
</evidence>
<gene>
    <name evidence="1" type="ORF">IDM49_05650</name>
</gene>
<proteinExistence type="predicted"/>
<dbReference type="EMBL" id="CP061539">
    <property type="protein sequence ID" value="QNV38725.1"/>
    <property type="molecule type" value="Genomic_DNA"/>
</dbReference>
<sequence length="141" mass="15364">MGILAITPEEVQYELRGILDMNDAGVSEWVMTQIEKAERRLFAQCPQTKTLIEREDTATADMAKDIIIEAVARVARTKADEVGIKSESEDGYSYTVDPLTRSGNIWFPDKDLALLGCGAAGDVFIPRSASLARGTIWAGGI</sequence>
<accession>A0A7H2BGC9</accession>
<dbReference type="RefSeq" id="WP_190725321.1">
    <property type="nucleotide sequence ID" value="NZ_CP061539.1"/>
</dbReference>
<protein>
    <recommendedName>
        <fullName evidence="3">Phage protein Gp19/Gp15/Gp42</fullName>
    </recommendedName>
</protein>
<keyword evidence="2" id="KW-1185">Reference proteome</keyword>
<name>A0A7H2BGC9_9MICC</name>
<organism evidence="1 2">
    <name type="scientific">Rothia terrae</name>
    <dbReference type="NCBI Taxonomy" id="396015"/>
    <lineage>
        <taxon>Bacteria</taxon>
        <taxon>Bacillati</taxon>
        <taxon>Actinomycetota</taxon>
        <taxon>Actinomycetes</taxon>
        <taxon>Micrococcales</taxon>
        <taxon>Micrococcaceae</taxon>
        <taxon>Rothia</taxon>
    </lineage>
</organism>
<dbReference type="Pfam" id="PF09355">
    <property type="entry name" value="Phage_Gp19"/>
    <property type="match status" value="1"/>
</dbReference>
<evidence type="ECO:0000313" key="1">
    <source>
        <dbReference type="EMBL" id="QNV38725.1"/>
    </source>
</evidence>
<reference evidence="1 2" key="1">
    <citation type="submission" date="2020-09" db="EMBL/GenBank/DDBJ databases">
        <title>Investigation of environmental microbes.</title>
        <authorList>
            <person name="Ou Y."/>
            <person name="Kang Q."/>
        </authorList>
    </citation>
    <scope>NUCLEOTIDE SEQUENCE [LARGE SCALE GENOMIC DNA]</scope>
    <source>
        <strain evidence="1 2">KJZ-14</strain>
    </source>
</reference>
<dbReference type="Proteomes" id="UP000516404">
    <property type="component" value="Chromosome"/>
</dbReference>
<dbReference type="GeneID" id="96623713"/>